<protein>
    <submittedName>
        <fullName evidence="2">Reverse transcriptase domain-containing protein</fullName>
    </submittedName>
</protein>
<evidence type="ECO:0000313" key="2">
    <source>
        <dbReference type="WBParaSite" id="RSKR_0001138000.1"/>
    </source>
</evidence>
<organism evidence="1 2">
    <name type="scientific">Rhabditophanes sp. KR3021</name>
    <dbReference type="NCBI Taxonomy" id="114890"/>
    <lineage>
        <taxon>Eukaryota</taxon>
        <taxon>Metazoa</taxon>
        <taxon>Ecdysozoa</taxon>
        <taxon>Nematoda</taxon>
        <taxon>Chromadorea</taxon>
        <taxon>Rhabditida</taxon>
        <taxon>Tylenchina</taxon>
        <taxon>Panagrolaimomorpha</taxon>
        <taxon>Strongyloidoidea</taxon>
        <taxon>Alloionematidae</taxon>
        <taxon>Rhabditophanes</taxon>
    </lineage>
</organism>
<dbReference type="Proteomes" id="UP000095286">
    <property type="component" value="Unplaced"/>
</dbReference>
<proteinExistence type="predicted"/>
<accession>A0AC35UHT8</accession>
<name>A0AC35UHT8_9BILA</name>
<sequence>MELFNLEYAKEESIVGPVNNVDLDEKVQNRLEDLMEPDEACLVERQGPANFERVTTQISFEEKKQIRSISIGLESNTCPPKDFLQK</sequence>
<reference evidence="2" key="1">
    <citation type="submission" date="2016-11" db="UniProtKB">
        <authorList>
            <consortium name="WormBaseParasite"/>
        </authorList>
    </citation>
    <scope>IDENTIFICATION</scope>
    <source>
        <strain evidence="2">KR3021</strain>
    </source>
</reference>
<dbReference type="WBParaSite" id="RSKR_0001138000.1">
    <property type="protein sequence ID" value="RSKR_0001138000.1"/>
    <property type="gene ID" value="RSKR_0001138000"/>
</dbReference>
<evidence type="ECO:0000313" key="1">
    <source>
        <dbReference type="Proteomes" id="UP000095286"/>
    </source>
</evidence>